<evidence type="ECO:0000256" key="11">
    <source>
        <dbReference type="ARBA" id="ARBA00023166"/>
    </source>
</evidence>
<dbReference type="InterPro" id="IPR005352">
    <property type="entry name" value="Erg28"/>
</dbReference>
<evidence type="ECO:0000256" key="4">
    <source>
        <dbReference type="ARBA" id="ARBA00022692"/>
    </source>
</evidence>
<sequence length="139" mass="15480">MLASLAANLPQSDGLLAYWQLIVASAAVFNTVQNFFTLKFTRKIYNNVPATSVTPLQARTFGVWTLTSAVIRFYAAYHINNKAIYDMALASYLIAFFHFSTELFTFGTATINAGVMSPVVVSTTSLFWMLSQYGFYVRA</sequence>
<accession>A0A8H5F7I8</accession>
<keyword evidence="6" id="KW-0752">Steroid biosynthesis</keyword>
<evidence type="ECO:0000313" key="15">
    <source>
        <dbReference type="Proteomes" id="UP000567179"/>
    </source>
</evidence>
<evidence type="ECO:0000256" key="2">
    <source>
        <dbReference type="ARBA" id="ARBA00005377"/>
    </source>
</evidence>
<dbReference type="AlphaFoldDB" id="A0A8H5F7I8"/>
<feature type="transmembrane region" description="Helical" evidence="13">
    <location>
        <begin position="15"/>
        <end position="36"/>
    </location>
</feature>
<evidence type="ECO:0000256" key="9">
    <source>
        <dbReference type="ARBA" id="ARBA00023098"/>
    </source>
</evidence>
<feature type="transmembrane region" description="Helical" evidence="13">
    <location>
        <begin position="89"/>
        <end position="109"/>
    </location>
</feature>
<protein>
    <recommendedName>
        <fullName evidence="16">Erg28-like protein</fullName>
    </recommendedName>
</protein>
<keyword evidence="11" id="KW-1207">Sterol metabolism</keyword>
<dbReference type="GO" id="GO:0005789">
    <property type="term" value="C:endoplasmic reticulum membrane"/>
    <property type="evidence" value="ECO:0007669"/>
    <property type="project" value="UniProtKB-SubCell"/>
</dbReference>
<keyword evidence="3" id="KW-0444">Lipid biosynthesis</keyword>
<keyword evidence="12" id="KW-0753">Steroid metabolism</keyword>
<dbReference type="Pfam" id="PF03694">
    <property type="entry name" value="Erg28"/>
    <property type="match status" value="1"/>
</dbReference>
<evidence type="ECO:0000256" key="13">
    <source>
        <dbReference type="SAM" id="Phobius"/>
    </source>
</evidence>
<evidence type="ECO:0000256" key="6">
    <source>
        <dbReference type="ARBA" id="ARBA00022955"/>
    </source>
</evidence>
<keyword evidence="10 13" id="KW-0472">Membrane</keyword>
<comment type="similarity">
    <text evidence="2">Belongs to the ERG28 family.</text>
</comment>
<dbReference type="GO" id="GO:0016126">
    <property type="term" value="P:sterol biosynthetic process"/>
    <property type="evidence" value="ECO:0007669"/>
    <property type="project" value="UniProtKB-KW"/>
</dbReference>
<keyword evidence="9" id="KW-0443">Lipid metabolism</keyword>
<evidence type="ECO:0000256" key="7">
    <source>
        <dbReference type="ARBA" id="ARBA00022989"/>
    </source>
</evidence>
<evidence type="ECO:0000256" key="5">
    <source>
        <dbReference type="ARBA" id="ARBA00022824"/>
    </source>
</evidence>
<dbReference type="GO" id="GO:0030674">
    <property type="term" value="F:protein-macromolecule adaptor activity"/>
    <property type="evidence" value="ECO:0007669"/>
    <property type="project" value="TreeGrafter"/>
</dbReference>
<evidence type="ECO:0000256" key="12">
    <source>
        <dbReference type="ARBA" id="ARBA00023221"/>
    </source>
</evidence>
<keyword evidence="15" id="KW-1185">Reference proteome</keyword>
<dbReference type="Proteomes" id="UP000567179">
    <property type="component" value="Unassembled WGS sequence"/>
</dbReference>
<organism evidence="14 15">
    <name type="scientific">Psilocybe cf. subviscida</name>
    <dbReference type="NCBI Taxonomy" id="2480587"/>
    <lineage>
        <taxon>Eukaryota</taxon>
        <taxon>Fungi</taxon>
        <taxon>Dikarya</taxon>
        <taxon>Basidiomycota</taxon>
        <taxon>Agaricomycotina</taxon>
        <taxon>Agaricomycetes</taxon>
        <taxon>Agaricomycetidae</taxon>
        <taxon>Agaricales</taxon>
        <taxon>Agaricineae</taxon>
        <taxon>Strophariaceae</taxon>
        <taxon>Psilocybe</taxon>
    </lineage>
</organism>
<keyword evidence="8" id="KW-0756">Sterol biosynthesis</keyword>
<comment type="subcellular location">
    <subcellularLocation>
        <location evidence="1">Endoplasmic reticulum membrane</location>
        <topology evidence="1">Multi-pass membrane protein</topology>
    </subcellularLocation>
</comment>
<keyword evidence="4 13" id="KW-0812">Transmembrane</keyword>
<proteinExistence type="inferred from homology"/>
<keyword evidence="7 13" id="KW-1133">Transmembrane helix</keyword>
<dbReference type="PANTHER" id="PTHR15451">
    <property type="entry name" value="ERGOSTEROL BIOSYNTHETIC PROTEIN 28-RELATED"/>
    <property type="match status" value="1"/>
</dbReference>
<name>A0A8H5F7I8_9AGAR</name>
<evidence type="ECO:0000256" key="1">
    <source>
        <dbReference type="ARBA" id="ARBA00004477"/>
    </source>
</evidence>
<evidence type="ECO:0000256" key="8">
    <source>
        <dbReference type="ARBA" id="ARBA00023011"/>
    </source>
</evidence>
<reference evidence="14 15" key="1">
    <citation type="journal article" date="2020" name="ISME J.">
        <title>Uncovering the hidden diversity of litter-decomposition mechanisms in mushroom-forming fungi.</title>
        <authorList>
            <person name="Floudas D."/>
            <person name="Bentzer J."/>
            <person name="Ahren D."/>
            <person name="Johansson T."/>
            <person name="Persson P."/>
            <person name="Tunlid A."/>
        </authorList>
    </citation>
    <scope>NUCLEOTIDE SEQUENCE [LARGE SCALE GENOMIC DNA]</scope>
    <source>
        <strain evidence="14 15">CBS 101986</strain>
    </source>
</reference>
<evidence type="ECO:0008006" key="16">
    <source>
        <dbReference type="Google" id="ProtNLM"/>
    </source>
</evidence>
<dbReference type="OrthoDB" id="6485510at2759"/>
<feature type="transmembrane region" description="Helical" evidence="13">
    <location>
        <begin position="115"/>
        <end position="136"/>
    </location>
</feature>
<evidence type="ECO:0000256" key="10">
    <source>
        <dbReference type="ARBA" id="ARBA00023136"/>
    </source>
</evidence>
<comment type="caution">
    <text evidence="14">The sequence shown here is derived from an EMBL/GenBank/DDBJ whole genome shotgun (WGS) entry which is preliminary data.</text>
</comment>
<evidence type="ECO:0000256" key="3">
    <source>
        <dbReference type="ARBA" id="ARBA00022516"/>
    </source>
</evidence>
<gene>
    <name evidence="14" type="ORF">D9619_004927</name>
</gene>
<dbReference type="PANTHER" id="PTHR15451:SF19">
    <property type="entry name" value="ERGOSTEROL BIOSYNTHETIC PROTEIN 28 HOMOLOG"/>
    <property type="match status" value="1"/>
</dbReference>
<dbReference type="EMBL" id="JAACJJ010000014">
    <property type="protein sequence ID" value="KAF5326695.1"/>
    <property type="molecule type" value="Genomic_DNA"/>
</dbReference>
<evidence type="ECO:0000313" key="14">
    <source>
        <dbReference type="EMBL" id="KAF5326695.1"/>
    </source>
</evidence>
<keyword evidence="5" id="KW-0256">Endoplasmic reticulum</keyword>